<organism evidence="2 3">
    <name type="scientific">Actinidia chinensis var. chinensis</name>
    <name type="common">Chinese soft-hair kiwi</name>
    <dbReference type="NCBI Taxonomy" id="1590841"/>
    <lineage>
        <taxon>Eukaryota</taxon>
        <taxon>Viridiplantae</taxon>
        <taxon>Streptophyta</taxon>
        <taxon>Embryophyta</taxon>
        <taxon>Tracheophyta</taxon>
        <taxon>Spermatophyta</taxon>
        <taxon>Magnoliopsida</taxon>
        <taxon>eudicotyledons</taxon>
        <taxon>Gunneridae</taxon>
        <taxon>Pentapetalae</taxon>
        <taxon>asterids</taxon>
        <taxon>Ericales</taxon>
        <taxon>Actinidiaceae</taxon>
        <taxon>Actinidia</taxon>
    </lineage>
</organism>
<protein>
    <submittedName>
        <fullName evidence="2">Agamous-like MADS-box protein</fullName>
    </submittedName>
</protein>
<dbReference type="Proteomes" id="UP000241394">
    <property type="component" value="Chromosome LG1"/>
</dbReference>
<keyword evidence="3" id="KW-1185">Reference proteome</keyword>
<dbReference type="STRING" id="1590841.A0A2R6S351"/>
<sequence>MCALARWGFRTPRLGVVASRCCLRYRGTNAYIYRIEDVLGRYINLDDSEREGTLQSREHLISLLQKMKMEDDMAMEVASRTQNNSNSEELLQEISNLQHQIQMAEEQLSAFEPEVQELTTLEEIESCEKNLMQMLERIMQRKRYLMGEQLSLYDPSSVEVNSFGQMLFEAQKGMPSTSSFQSELVNWLPERGVNQNNIFGGSYIPIRGSSQATIYSQLSHANEEPNSVNGGTIDNPRNGHSISRWHFSSLMPPSASFPQQDQMEDVAEVEQLQQAEVTPKPVTNDNQMCDQDVAKVEHHTEAEPSTAKNGSSGGQIA</sequence>
<dbReference type="OrthoDB" id="1898716at2759"/>
<evidence type="ECO:0000256" key="1">
    <source>
        <dbReference type="SAM" id="MobiDB-lite"/>
    </source>
</evidence>
<reference evidence="3" key="2">
    <citation type="journal article" date="2018" name="BMC Genomics">
        <title>A manually annotated Actinidia chinensis var. chinensis (kiwifruit) genome highlights the challenges associated with draft genomes and gene prediction in plants.</title>
        <authorList>
            <person name="Pilkington S.M."/>
            <person name="Crowhurst R."/>
            <person name="Hilario E."/>
            <person name="Nardozza S."/>
            <person name="Fraser L."/>
            <person name="Peng Y."/>
            <person name="Gunaseelan K."/>
            <person name="Simpson R."/>
            <person name="Tahir J."/>
            <person name="Deroles S.C."/>
            <person name="Templeton K."/>
            <person name="Luo Z."/>
            <person name="Davy M."/>
            <person name="Cheng C."/>
            <person name="McNeilage M."/>
            <person name="Scaglione D."/>
            <person name="Liu Y."/>
            <person name="Zhang Q."/>
            <person name="Datson P."/>
            <person name="De Silva N."/>
            <person name="Gardiner S.E."/>
            <person name="Bassett H."/>
            <person name="Chagne D."/>
            <person name="McCallum J."/>
            <person name="Dzierzon H."/>
            <person name="Deng C."/>
            <person name="Wang Y.Y."/>
            <person name="Barron L."/>
            <person name="Manako K."/>
            <person name="Bowen J."/>
            <person name="Foster T.M."/>
            <person name="Erridge Z.A."/>
            <person name="Tiffin H."/>
            <person name="Waite C.N."/>
            <person name="Davies K.M."/>
            <person name="Grierson E.P."/>
            <person name="Laing W.A."/>
            <person name="Kirk R."/>
            <person name="Chen X."/>
            <person name="Wood M."/>
            <person name="Montefiori M."/>
            <person name="Brummell D.A."/>
            <person name="Schwinn K.E."/>
            <person name="Catanach A."/>
            <person name="Fullerton C."/>
            <person name="Li D."/>
            <person name="Meiyalaghan S."/>
            <person name="Nieuwenhuizen N."/>
            <person name="Read N."/>
            <person name="Prakash R."/>
            <person name="Hunter D."/>
            <person name="Zhang H."/>
            <person name="McKenzie M."/>
            <person name="Knabel M."/>
            <person name="Harris A."/>
            <person name="Allan A.C."/>
            <person name="Gleave A."/>
            <person name="Chen A."/>
            <person name="Janssen B.J."/>
            <person name="Plunkett B."/>
            <person name="Ampomah-Dwamena C."/>
            <person name="Voogd C."/>
            <person name="Leif D."/>
            <person name="Lafferty D."/>
            <person name="Souleyre E.J.F."/>
            <person name="Varkonyi-Gasic E."/>
            <person name="Gambi F."/>
            <person name="Hanley J."/>
            <person name="Yao J.L."/>
            <person name="Cheung J."/>
            <person name="David K.M."/>
            <person name="Warren B."/>
            <person name="Marsh K."/>
            <person name="Snowden K.C."/>
            <person name="Lin-Wang K."/>
            <person name="Brian L."/>
            <person name="Martinez-Sanchez M."/>
            <person name="Wang M."/>
            <person name="Ileperuma N."/>
            <person name="Macnee N."/>
            <person name="Campin R."/>
            <person name="McAtee P."/>
            <person name="Drummond R.S.M."/>
            <person name="Espley R.V."/>
            <person name="Ireland H.S."/>
            <person name="Wu R."/>
            <person name="Atkinson R.G."/>
            <person name="Karunairetnam S."/>
            <person name="Bulley S."/>
            <person name="Chunkath S."/>
            <person name="Hanley Z."/>
            <person name="Storey R."/>
            <person name="Thrimawithana A.H."/>
            <person name="Thomson S."/>
            <person name="David C."/>
            <person name="Testolin R."/>
            <person name="Huang H."/>
            <person name="Hellens R.P."/>
            <person name="Schaffer R.J."/>
        </authorList>
    </citation>
    <scope>NUCLEOTIDE SEQUENCE [LARGE SCALE GENOMIC DNA]</scope>
    <source>
        <strain evidence="3">cv. Red5</strain>
    </source>
</reference>
<feature type="region of interest" description="Disordered" evidence="1">
    <location>
        <begin position="295"/>
        <end position="317"/>
    </location>
</feature>
<gene>
    <name evidence="2" type="ORF">CEY00_Acc01231</name>
</gene>
<evidence type="ECO:0000313" key="3">
    <source>
        <dbReference type="Proteomes" id="UP000241394"/>
    </source>
</evidence>
<comment type="caution">
    <text evidence="2">The sequence shown here is derived from an EMBL/GenBank/DDBJ whole genome shotgun (WGS) entry which is preliminary data.</text>
</comment>
<dbReference type="InParanoid" id="A0A2R6S351"/>
<dbReference type="Gramene" id="PSS36710">
    <property type="protein sequence ID" value="PSS36710"/>
    <property type="gene ID" value="CEY00_Acc01231"/>
</dbReference>
<dbReference type="EMBL" id="NKQK01000001">
    <property type="protein sequence ID" value="PSS36710.1"/>
    <property type="molecule type" value="Genomic_DNA"/>
</dbReference>
<proteinExistence type="predicted"/>
<evidence type="ECO:0000313" key="2">
    <source>
        <dbReference type="EMBL" id="PSS36710.1"/>
    </source>
</evidence>
<accession>A0A2R6S351</accession>
<dbReference type="AlphaFoldDB" id="A0A2R6S351"/>
<name>A0A2R6S351_ACTCC</name>
<reference evidence="2 3" key="1">
    <citation type="submission" date="2017-07" db="EMBL/GenBank/DDBJ databases">
        <title>An improved, manually edited Actinidia chinensis var. chinensis (kiwifruit) genome highlights the challenges associated with draft genomes and gene prediction in plants.</title>
        <authorList>
            <person name="Pilkington S."/>
            <person name="Crowhurst R."/>
            <person name="Hilario E."/>
            <person name="Nardozza S."/>
            <person name="Fraser L."/>
            <person name="Peng Y."/>
            <person name="Gunaseelan K."/>
            <person name="Simpson R."/>
            <person name="Tahir J."/>
            <person name="Deroles S."/>
            <person name="Templeton K."/>
            <person name="Luo Z."/>
            <person name="Davy M."/>
            <person name="Cheng C."/>
            <person name="Mcneilage M."/>
            <person name="Scaglione D."/>
            <person name="Liu Y."/>
            <person name="Zhang Q."/>
            <person name="Datson P."/>
            <person name="De Silva N."/>
            <person name="Gardiner S."/>
            <person name="Bassett H."/>
            <person name="Chagne D."/>
            <person name="Mccallum J."/>
            <person name="Dzierzon H."/>
            <person name="Deng C."/>
            <person name="Wang Y.-Y."/>
            <person name="Barron N."/>
            <person name="Manako K."/>
            <person name="Bowen J."/>
            <person name="Foster T."/>
            <person name="Erridge Z."/>
            <person name="Tiffin H."/>
            <person name="Waite C."/>
            <person name="Davies K."/>
            <person name="Grierson E."/>
            <person name="Laing W."/>
            <person name="Kirk R."/>
            <person name="Chen X."/>
            <person name="Wood M."/>
            <person name="Montefiori M."/>
            <person name="Brummell D."/>
            <person name="Schwinn K."/>
            <person name="Catanach A."/>
            <person name="Fullerton C."/>
            <person name="Li D."/>
            <person name="Meiyalaghan S."/>
            <person name="Nieuwenhuizen N."/>
            <person name="Read N."/>
            <person name="Prakash R."/>
            <person name="Hunter D."/>
            <person name="Zhang H."/>
            <person name="Mckenzie M."/>
            <person name="Knabel M."/>
            <person name="Harris A."/>
            <person name="Allan A."/>
            <person name="Chen A."/>
            <person name="Janssen B."/>
            <person name="Plunkett B."/>
            <person name="Dwamena C."/>
            <person name="Voogd C."/>
            <person name="Leif D."/>
            <person name="Lafferty D."/>
            <person name="Souleyre E."/>
            <person name="Varkonyi-Gasic E."/>
            <person name="Gambi F."/>
            <person name="Hanley J."/>
            <person name="Yao J.-L."/>
            <person name="Cheung J."/>
            <person name="David K."/>
            <person name="Warren B."/>
            <person name="Marsh K."/>
            <person name="Snowden K."/>
            <person name="Lin-Wang K."/>
            <person name="Brian L."/>
            <person name="Martinez-Sanchez M."/>
            <person name="Wang M."/>
            <person name="Ileperuma N."/>
            <person name="Macnee N."/>
            <person name="Campin R."/>
            <person name="Mcatee P."/>
            <person name="Drummond R."/>
            <person name="Espley R."/>
            <person name="Ireland H."/>
            <person name="Wu R."/>
            <person name="Atkinson R."/>
            <person name="Karunairetnam S."/>
            <person name="Bulley S."/>
            <person name="Chunkath S."/>
            <person name="Hanley Z."/>
            <person name="Storey R."/>
            <person name="Thrimawithana A."/>
            <person name="Thomson S."/>
            <person name="David C."/>
            <person name="Testolin R."/>
        </authorList>
    </citation>
    <scope>NUCLEOTIDE SEQUENCE [LARGE SCALE GENOMIC DNA]</scope>
    <source>
        <strain evidence="3">cv. Red5</strain>
        <tissue evidence="2">Young leaf</tissue>
    </source>
</reference>